<evidence type="ECO:0000256" key="13">
    <source>
        <dbReference type="ARBA" id="ARBA00049800"/>
    </source>
</evidence>
<dbReference type="OrthoDB" id="47172at2759"/>
<keyword evidence="15" id="KW-0808">Transferase</keyword>
<evidence type="ECO:0000313" key="15">
    <source>
        <dbReference type="EMBL" id="OWF55130.1"/>
    </source>
</evidence>
<evidence type="ECO:0000256" key="4">
    <source>
        <dbReference type="ARBA" id="ARBA00022853"/>
    </source>
</evidence>
<keyword evidence="9" id="KW-0090">Biological rhythms</keyword>
<evidence type="ECO:0000313" key="16">
    <source>
        <dbReference type="Proteomes" id="UP000242188"/>
    </source>
</evidence>
<comment type="caution">
    <text evidence="15">The sequence shown here is derived from an EMBL/GenBank/DDBJ whole genome shotgun (WGS) entry which is preliminary data.</text>
</comment>
<dbReference type="Pfam" id="PF13621">
    <property type="entry name" value="Cupin_8"/>
    <property type="match status" value="1"/>
</dbReference>
<keyword evidence="11" id="KW-0539">Nucleus</keyword>
<name>A0A210R214_MIZYE</name>
<dbReference type="PROSITE" id="PS51184">
    <property type="entry name" value="JMJC"/>
    <property type="match status" value="1"/>
</dbReference>
<accession>A0A210R214</accession>
<organism evidence="15 16">
    <name type="scientific">Mizuhopecten yessoensis</name>
    <name type="common">Japanese scallop</name>
    <name type="synonym">Patinopecten yessoensis</name>
    <dbReference type="NCBI Taxonomy" id="6573"/>
    <lineage>
        <taxon>Eukaryota</taxon>
        <taxon>Metazoa</taxon>
        <taxon>Spiralia</taxon>
        <taxon>Lophotrochozoa</taxon>
        <taxon>Mollusca</taxon>
        <taxon>Bivalvia</taxon>
        <taxon>Autobranchia</taxon>
        <taxon>Pteriomorphia</taxon>
        <taxon>Pectinida</taxon>
        <taxon>Pectinoidea</taxon>
        <taxon>Pectinidae</taxon>
        <taxon>Mizuhopecten</taxon>
    </lineage>
</organism>
<keyword evidence="6" id="KW-0560">Oxidoreductase</keyword>
<keyword evidence="3" id="KW-0479">Metal-binding</keyword>
<dbReference type="InterPro" id="IPR003347">
    <property type="entry name" value="JmjC_dom"/>
</dbReference>
<comment type="cofactor">
    <cofactor evidence="1">
        <name>Fe(2+)</name>
        <dbReference type="ChEBI" id="CHEBI:29033"/>
    </cofactor>
</comment>
<evidence type="ECO:0000256" key="1">
    <source>
        <dbReference type="ARBA" id="ARBA00001954"/>
    </source>
</evidence>
<dbReference type="GO" id="GO:0008168">
    <property type="term" value="F:methyltransferase activity"/>
    <property type="evidence" value="ECO:0007669"/>
    <property type="project" value="UniProtKB-KW"/>
</dbReference>
<dbReference type="AlphaFoldDB" id="A0A210R214"/>
<keyword evidence="15" id="KW-0489">Methyltransferase</keyword>
<gene>
    <name evidence="15" type="ORF">KP79_PYT14502</name>
</gene>
<dbReference type="STRING" id="6573.A0A210R214"/>
<dbReference type="PANTHER" id="PTHR12461">
    <property type="entry name" value="HYPOXIA-INDUCIBLE FACTOR 1 ALPHA INHIBITOR-RELATED"/>
    <property type="match status" value="1"/>
</dbReference>
<dbReference type="FunFam" id="2.60.120.650:FF:000061">
    <property type="entry name" value="Glucosamine 6-phosphate N-acetyltransferase"/>
    <property type="match status" value="1"/>
</dbReference>
<evidence type="ECO:0000256" key="12">
    <source>
        <dbReference type="ARBA" id="ARBA00023306"/>
    </source>
</evidence>
<keyword evidence="4" id="KW-0156">Chromatin regulator</keyword>
<keyword evidence="12" id="KW-0131">Cell cycle</keyword>
<dbReference type="SUPFAM" id="SSF51197">
    <property type="entry name" value="Clavaminate synthase-like"/>
    <property type="match status" value="1"/>
</dbReference>
<comment type="subcellular location">
    <subcellularLocation>
        <location evidence="2">Nucleus</location>
    </subcellularLocation>
</comment>
<keyword evidence="7" id="KW-0408">Iron</keyword>
<evidence type="ECO:0000256" key="8">
    <source>
        <dbReference type="ARBA" id="ARBA00023015"/>
    </source>
</evidence>
<dbReference type="GO" id="GO:0048511">
    <property type="term" value="P:rhythmic process"/>
    <property type="evidence" value="ECO:0007669"/>
    <property type="project" value="UniProtKB-KW"/>
</dbReference>
<dbReference type="GO" id="GO:0046872">
    <property type="term" value="F:metal ion binding"/>
    <property type="evidence" value="ECO:0007669"/>
    <property type="project" value="UniProtKB-KW"/>
</dbReference>
<keyword evidence="8" id="KW-0805">Transcription regulation</keyword>
<evidence type="ECO:0000259" key="14">
    <source>
        <dbReference type="PROSITE" id="PS51184"/>
    </source>
</evidence>
<keyword evidence="5" id="KW-0223">Dioxygenase</keyword>
<dbReference type="Pfam" id="PF24472">
    <property type="entry name" value="ARM_KDM8_N"/>
    <property type="match status" value="1"/>
</dbReference>
<evidence type="ECO:0000256" key="2">
    <source>
        <dbReference type="ARBA" id="ARBA00004123"/>
    </source>
</evidence>
<evidence type="ECO:0000256" key="10">
    <source>
        <dbReference type="ARBA" id="ARBA00023163"/>
    </source>
</evidence>
<evidence type="ECO:0000256" key="6">
    <source>
        <dbReference type="ARBA" id="ARBA00023002"/>
    </source>
</evidence>
<sequence>MAADLVQNVMAAVPESNTALLGCLTTPNEMAPSVNSLLSRAVESFLSKEYDSCVQLCEPLLDLTWEKLNTGHWKDVHLCWRYLYSLVSLLKGASEVVIATIRSENTGNDVIKNNLANSIKTFDMGLLMGAPIFGNVLSKLSLHVHDWLGTNSSFQTPGAELTSSGKKLIQSDNLTENEDAKSTRLCCQCSEMCKEGNCEHFENISKKPKMEITNIKIKSKNQIKRVRCPSMELFRKEYLCSKHPVIITDAMGHWPAMGCRRWSLDYLKKIAGYRTVPIEIGSKYTDDKWTQKLMTVSEFIDQFITADMSRSNDVTGSRLKQDKPVGYLAQHQLFNQIPELQDDIVIPDYCVLGGTGSTNPETSDDDVEEVDINAWFGPKGTVSPLHHDPKENFLAQVVGRKYIRLYSEVMTPYLYPHDGFMDNTSQVDAVNPDYAKFPRFKNATYRECVLEEGEMLFIPQKCWHYVRSLSVSFSVSFWWK</sequence>
<feature type="domain" description="JmjC" evidence="14">
    <location>
        <begin position="335"/>
        <end position="480"/>
    </location>
</feature>
<protein>
    <recommendedName>
        <fullName evidence="13">JmjC domain-containing protein 5</fullName>
    </recommendedName>
</protein>
<dbReference type="InterPro" id="IPR041667">
    <property type="entry name" value="Cupin_8"/>
</dbReference>
<dbReference type="GO" id="GO:0051864">
    <property type="term" value="F:histone H3K36 demethylase activity"/>
    <property type="evidence" value="ECO:0007669"/>
    <property type="project" value="TreeGrafter"/>
</dbReference>
<dbReference type="SMART" id="SM00558">
    <property type="entry name" value="JmjC"/>
    <property type="match status" value="1"/>
</dbReference>
<evidence type="ECO:0000256" key="3">
    <source>
        <dbReference type="ARBA" id="ARBA00022723"/>
    </source>
</evidence>
<evidence type="ECO:0000256" key="11">
    <source>
        <dbReference type="ARBA" id="ARBA00023242"/>
    </source>
</evidence>
<reference evidence="15 16" key="1">
    <citation type="journal article" date="2017" name="Nat. Ecol. Evol.">
        <title>Scallop genome provides insights into evolution of bilaterian karyotype and development.</title>
        <authorList>
            <person name="Wang S."/>
            <person name="Zhang J."/>
            <person name="Jiao W."/>
            <person name="Li J."/>
            <person name="Xun X."/>
            <person name="Sun Y."/>
            <person name="Guo X."/>
            <person name="Huan P."/>
            <person name="Dong B."/>
            <person name="Zhang L."/>
            <person name="Hu X."/>
            <person name="Sun X."/>
            <person name="Wang J."/>
            <person name="Zhao C."/>
            <person name="Wang Y."/>
            <person name="Wang D."/>
            <person name="Huang X."/>
            <person name="Wang R."/>
            <person name="Lv J."/>
            <person name="Li Y."/>
            <person name="Zhang Z."/>
            <person name="Liu B."/>
            <person name="Lu W."/>
            <person name="Hui Y."/>
            <person name="Liang J."/>
            <person name="Zhou Z."/>
            <person name="Hou R."/>
            <person name="Li X."/>
            <person name="Liu Y."/>
            <person name="Li H."/>
            <person name="Ning X."/>
            <person name="Lin Y."/>
            <person name="Zhao L."/>
            <person name="Xing Q."/>
            <person name="Dou J."/>
            <person name="Li Y."/>
            <person name="Mao J."/>
            <person name="Guo H."/>
            <person name="Dou H."/>
            <person name="Li T."/>
            <person name="Mu C."/>
            <person name="Jiang W."/>
            <person name="Fu Q."/>
            <person name="Fu X."/>
            <person name="Miao Y."/>
            <person name="Liu J."/>
            <person name="Yu Q."/>
            <person name="Li R."/>
            <person name="Liao H."/>
            <person name="Li X."/>
            <person name="Kong Y."/>
            <person name="Jiang Z."/>
            <person name="Chourrout D."/>
            <person name="Li R."/>
            <person name="Bao Z."/>
        </authorList>
    </citation>
    <scope>NUCLEOTIDE SEQUENCE [LARGE SCALE GENOMIC DNA]</scope>
    <source>
        <strain evidence="15 16">PY_sf001</strain>
    </source>
</reference>
<proteinExistence type="predicted"/>
<evidence type="ECO:0000256" key="7">
    <source>
        <dbReference type="ARBA" id="ARBA00023004"/>
    </source>
</evidence>
<dbReference type="Gene3D" id="2.60.120.650">
    <property type="entry name" value="Cupin"/>
    <property type="match status" value="1"/>
</dbReference>
<dbReference type="PANTHER" id="PTHR12461:SF106">
    <property type="entry name" value="BIFUNCTIONAL PEPTIDASE AND ARGINYL-HYDROXYLASE JMJD5"/>
    <property type="match status" value="1"/>
</dbReference>
<keyword evidence="16" id="KW-1185">Reference proteome</keyword>
<dbReference type="Proteomes" id="UP000242188">
    <property type="component" value="Unassembled WGS sequence"/>
</dbReference>
<keyword evidence="10" id="KW-0804">Transcription</keyword>
<evidence type="ECO:0000256" key="9">
    <source>
        <dbReference type="ARBA" id="ARBA00023108"/>
    </source>
</evidence>
<dbReference type="GO" id="GO:0032259">
    <property type="term" value="P:methylation"/>
    <property type="evidence" value="ECO:0007669"/>
    <property type="project" value="UniProtKB-KW"/>
</dbReference>
<dbReference type="InterPro" id="IPR056520">
    <property type="entry name" value="ARM_KDM8_N"/>
</dbReference>
<dbReference type="EMBL" id="NEDP02000756">
    <property type="protein sequence ID" value="OWF55130.1"/>
    <property type="molecule type" value="Genomic_DNA"/>
</dbReference>
<dbReference type="GO" id="GO:0005634">
    <property type="term" value="C:nucleus"/>
    <property type="evidence" value="ECO:0007669"/>
    <property type="project" value="UniProtKB-SubCell"/>
</dbReference>
<evidence type="ECO:0000256" key="5">
    <source>
        <dbReference type="ARBA" id="ARBA00022964"/>
    </source>
</evidence>